<dbReference type="AlphaFoldDB" id="A0A1F5FEX9"/>
<evidence type="ECO:0000313" key="4">
    <source>
        <dbReference type="EMBL" id="OGD78136.1"/>
    </source>
</evidence>
<evidence type="ECO:0000259" key="3">
    <source>
        <dbReference type="Pfam" id="PF13439"/>
    </source>
</evidence>
<dbReference type="Pfam" id="PF13439">
    <property type="entry name" value="Glyco_transf_4"/>
    <property type="match status" value="1"/>
</dbReference>
<gene>
    <name evidence="4" type="ORF">A2368_01715</name>
</gene>
<comment type="caution">
    <text evidence="4">The sequence shown here is derived from an EMBL/GenBank/DDBJ whole genome shotgun (WGS) entry which is preliminary data.</text>
</comment>
<dbReference type="GO" id="GO:0009103">
    <property type="term" value="P:lipopolysaccharide biosynthetic process"/>
    <property type="evidence" value="ECO:0007669"/>
    <property type="project" value="TreeGrafter"/>
</dbReference>
<accession>A0A1F5FEX9</accession>
<dbReference type="PANTHER" id="PTHR46401:SF2">
    <property type="entry name" value="GLYCOSYLTRANSFERASE WBBK-RELATED"/>
    <property type="match status" value="1"/>
</dbReference>
<reference evidence="4 5" key="1">
    <citation type="journal article" date="2016" name="Nat. Commun.">
        <title>Thousands of microbial genomes shed light on interconnected biogeochemical processes in an aquifer system.</title>
        <authorList>
            <person name="Anantharaman K."/>
            <person name="Brown C.T."/>
            <person name="Hug L.A."/>
            <person name="Sharon I."/>
            <person name="Castelle C.J."/>
            <person name="Probst A.J."/>
            <person name="Thomas B.C."/>
            <person name="Singh A."/>
            <person name="Wilkins M.J."/>
            <person name="Karaoz U."/>
            <person name="Brodie E.L."/>
            <person name="Williams K.H."/>
            <person name="Hubbard S.S."/>
            <person name="Banfield J.F."/>
        </authorList>
    </citation>
    <scope>NUCLEOTIDE SEQUENCE [LARGE SCALE GENOMIC DNA]</scope>
</reference>
<dbReference type="PANTHER" id="PTHR46401">
    <property type="entry name" value="GLYCOSYLTRANSFERASE WBBK-RELATED"/>
    <property type="match status" value="1"/>
</dbReference>
<name>A0A1F5FEX9_9BACT</name>
<dbReference type="InterPro" id="IPR028098">
    <property type="entry name" value="Glyco_trans_4-like_N"/>
</dbReference>
<dbReference type="GO" id="GO:0016757">
    <property type="term" value="F:glycosyltransferase activity"/>
    <property type="evidence" value="ECO:0007669"/>
    <property type="project" value="InterPro"/>
</dbReference>
<protein>
    <recommendedName>
        <fullName evidence="6">Glycosyl transferase family 1 domain-containing protein</fullName>
    </recommendedName>
</protein>
<dbReference type="SUPFAM" id="SSF53756">
    <property type="entry name" value="UDP-Glycosyltransferase/glycogen phosphorylase"/>
    <property type="match status" value="1"/>
</dbReference>
<evidence type="ECO:0000256" key="1">
    <source>
        <dbReference type="ARBA" id="ARBA00022679"/>
    </source>
</evidence>
<evidence type="ECO:0008006" key="6">
    <source>
        <dbReference type="Google" id="ProtNLM"/>
    </source>
</evidence>
<dbReference type="Gene3D" id="3.40.50.2000">
    <property type="entry name" value="Glycogen Phosphorylase B"/>
    <property type="match status" value="2"/>
</dbReference>
<sequence length="357" mass="39673">MIISLIRGGFANPFELQNFYPLKGKYDITCFTSQKCIDANIDLPVKKLLSPTDFPNFPYKYSLLNRIFPDAHYLLGLESQLSGTDIAHVAETYYYYTLQAIKAREQGRVKKVVSTVWETIPGNNETLSGRKRIKEYTRPRIDHYLAVTQKAKHALVAEGVNPSKISVCPMGVDLSRFTPNKVNKAVKNLLFVGRLVPEKGIGETVNAFSQIAQKYPDISLTVVGTGPLKSIISHPRIFQKSVPYSDVAKIYQDADIIIAPSKATSTWEEQFGMVLVEAMACGIPIITTKTGAIPEVCGPIADYVPASSAKALATHLQTLINQPQVRYNMSKAGLVRAKAHYDHRQVAKRISSIYEHL</sequence>
<dbReference type="InterPro" id="IPR001296">
    <property type="entry name" value="Glyco_trans_1"/>
</dbReference>
<feature type="domain" description="Glycosyltransferase subfamily 4-like N-terminal" evidence="3">
    <location>
        <begin position="60"/>
        <end position="176"/>
    </location>
</feature>
<dbReference type="EMBL" id="MFAM01000058">
    <property type="protein sequence ID" value="OGD78136.1"/>
    <property type="molecule type" value="Genomic_DNA"/>
</dbReference>
<dbReference type="CDD" id="cd03801">
    <property type="entry name" value="GT4_PimA-like"/>
    <property type="match status" value="1"/>
</dbReference>
<organism evidence="4 5">
    <name type="scientific">Candidatus Collierbacteria bacterium RIFOXYB1_FULL_49_13</name>
    <dbReference type="NCBI Taxonomy" id="1817728"/>
    <lineage>
        <taxon>Bacteria</taxon>
        <taxon>Candidatus Collieribacteriota</taxon>
    </lineage>
</organism>
<feature type="domain" description="Glycosyl transferase family 1" evidence="2">
    <location>
        <begin position="182"/>
        <end position="333"/>
    </location>
</feature>
<dbReference type="Pfam" id="PF00534">
    <property type="entry name" value="Glycos_transf_1"/>
    <property type="match status" value="1"/>
</dbReference>
<proteinExistence type="predicted"/>
<evidence type="ECO:0000313" key="5">
    <source>
        <dbReference type="Proteomes" id="UP000176682"/>
    </source>
</evidence>
<keyword evidence="1" id="KW-0808">Transferase</keyword>
<dbReference type="Proteomes" id="UP000176682">
    <property type="component" value="Unassembled WGS sequence"/>
</dbReference>
<evidence type="ECO:0000259" key="2">
    <source>
        <dbReference type="Pfam" id="PF00534"/>
    </source>
</evidence>